<dbReference type="AlphaFoldDB" id="A0A4C1Z6X3"/>
<feature type="region of interest" description="Disordered" evidence="1">
    <location>
        <begin position="1"/>
        <end position="32"/>
    </location>
</feature>
<protein>
    <submittedName>
        <fullName evidence="2">Uncharacterized protein</fullName>
    </submittedName>
</protein>
<dbReference type="Proteomes" id="UP000299102">
    <property type="component" value="Unassembled WGS sequence"/>
</dbReference>
<sequence length="175" mass="19851">MRHKPEKNCNIKRPNAVTQERKRNDDNPASAAGKQNYHFCAKGCYLNEVTIQAMSRVHLLIYSLTRGVNGLKQDEHSKNEKCQYPSTSISNTKTFGVARTSRSQARPEMTGRGIRTFLFGACHVNRLIRPTTPRCGLQCPIDLYLAVGGRPTNFTEPPAGWPRRLLKFFVYIRVV</sequence>
<organism evidence="2 3">
    <name type="scientific">Eumeta variegata</name>
    <name type="common">Bagworm moth</name>
    <name type="synonym">Eumeta japonica</name>
    <dbReference type="NCBI Taxonomy" id="151549"/>
    <lineage>
        <taxon>Eukaryota</taxon>
        <taxon>Metazoa</taxon>
        <taxon>Ecdysozoa</taxon>
        <taxon>Arthropoda</taxon>
        <taxon>Hexapoda</taxon>
        <taxon>Insecta</taxon>
        <taxon>Pterygota</taxon>
        <taxon>Neoptera</taxon>
        <taxon>Endopterygota</taxon>
        <taxon>Lepidoptera</taxon>
        <taxon>Glossata</taxon>
        <taxon>Ditrysia</taxon>
        <taxon>Tineoidea</taxon>
        <taxon>Psychidae</taxon>
        <taxon>Oiketicinae</taxon>
        <taxon>Eumeta</taxon>
    </lineage>
</organism>
<evidence type="ECO:0000313" key="2">
    <source>
        <dbReference type="EMBL" id="GBP82824.1"/>
    </source>
</evidence>
<gene>
    <name evidence="2" type="ORF">EVAR_56123_1</name>
</gene>
<name>A0A4C1Z6X3_EUMVA</name>
<reference evidence="2 3" key="1">
    <citation type="journal article" date="2019" name="Commun. Biol.">
        <title>The bagworm genome reveals a unique fibroin gene that provides high tensile strength.</title>
        <authorList>
            <person name="Kono N."/>
            <person name="Nakamura H."/>
            <person name="Ohtoshi R."/>
            <person name="Tomita M."/>
            <person name="Numata K."/>
            <person name="Arakawa K."/>
        </authorList>
    </citation>
    <scope>NUCLEOTIDE SEQUENCE [LARGE SCALE GENOMIC DNA]</scope>
</reference>
<evidence type="ECO:0000313" key="3">
    <source>
        <dbReference type="Proteomes" id="UP000299102"/>
    </source>
</evidence>
<accession>A0A4C1Z6X3</accession>
<dbReference type="EMBL" id="BGZK01001589">
    <property type="protein sequence ID" value="GBP82824.1"/>
    <property type="molecule type" value="Genomic_DNA"/>
</dbReference>
<keyword evidence="3" id="KW-1185">Reference proteome</keyword>
<evidence type="ECO:0000256" key="1">
    <source>
        <dbReference type="SAM" id="MobiDB-lite"/>
    </source>
</evidence>
<proteinExistence type="predicted"/>
<comment type="caution">
    <text evidence="2">The sequence shown here is derived from an EMBL/GenBank/DDBJ whole genome shotgun (WGS) entry which is preliminary data.</text>
</comment>